<dbReference type="Proteomes" id="UP001410795">
    <property type="component" value="Unassembled WGS sequence"/>
</dbReference>
<reference evidence="3" key="1">
    <citation type="journal article" date="2019" name="Int. J. Syst. Evol. Microbiol.">
        <title>The Global Catalogue of Microorganisms (GCM) 10K type strain sequencing project: providing services to taxonomists for standard genome sequencing and annotation.</title>
        <authorList>
            <consortium name="The Broad Institute Genomics Platform"/>
            <consortium name="The Broad Institute Genome Sequencing Center for Infectious Disease"/>
            <person name="Wu L."/>
            <person name="Ma J."/>
        </authorList>
    </citation>
    <scope>NUCLEOTIDE SEQUENCE [LARGE SCALE GENOMIC DNA]</scope>
    <source>
        <strain evidence="3">JCM 16546</strain>
    </source>
</reference>
<dbReference type="GO" id="GO:0016740">
    <property type="term" value="F:transferase activity"/>
    <property type="evidence" value="ECO:0007669"/>
    <property type="project" value="UniProtKB-KW"/>
</dbReference>
<dbReference type="SUPFAM" id="SSF53448">
    <property type="entry name" value="Nucleotide-diphospho-sugar transferases"/>
    <property type="match status" value="1"/>
</dbReference>
<dbReference type="InterPro" id="IPR025877">
    <property type="entry name" value="MobA-like_NTP_Trfase"/>
</dbReference>
<sequence>MSIPPPRLCGLVLAAGAGTRFGGPKAFALTADGTPWVAIAADALRAAGCDRVVVALSEASSSAAELVPAHAEPLVVAGAAAGLSVTLRGALERIGVAGAVVILPVDTPGVVPEAIRRVVAAGRGSPEGLAQAVYGGRPGHPVLVGGAHVARLRATLSGDAGARPYLIAHDATAVECGDLWSGEDIDRRSSP</sequence>
<dbReference type="RefSeq" id="WP_221857913.1">
    <property type="nucleotide sequence ID" value="NZ_BAAAYV010000006.1"/>
</dbReference>
<dbReference type="Gene3D" id="3.90.550.10">
    <property type="entry name" value="Spore Coat Polysaccharide Biosynthesis Protein SpsA, Chain A"/>
    <property type="match status" value="1"/>
</dbReference>
<comment type="caution">
    <text evidence="2">The sequence shown here is derived from an EMBL/GenBank/DDBJ whole genome shotgun (WGS) entry which is preliminary data.</text>
</comment>
<feature type="domain" description="MobA-like NTP transferase" evidence="1">
    <location>
        <begin position="10"/>
        <end position="169"/>
    </location>
</feature>
<evidence type="ECO:0000259" key="1">
    <source>
        <dbReference type="Pfam" id="PF12804"/>
    </source>
</evidence>
<dbReference type="EMBL" id="BAAAYV010000006">
    <property type="protein sequence ID" value="GAA3657846.1"/>
    <property type="molecule type" value="Genomic_DNA"/>
</dbReference>
<dbReference type="PANTHER" id="PTHR43777">
    <property type="entry name" value="MOLYBDENUM COFACTOR CYTIDYLYLTRANSFERASE"/>
    <property type="match status" value="1"/>
</dbReference>
<organism evidence="2 3">
    <name type="scientific">Microbacterium marinilacus</name>
    <dbReference type="NCBI Taxonomy" id="415209"/>
    <lineage>
        <taxon>Bacteria</taxon>
        <taxon>Bacillati</taxon>
        <taxon>Actinomycetota</taxon>
        <taxon>Actinomycetes</taxon>
        <taxon>Micrococcales</taxon>
        <taxon>Microbacteriaceae</taxon>
        <taxon>Microbacterium</taxon>
    </lineage>
</organism>
<proteinExistence type="predicted"/>
<evidence type="ECO:0000313" key="3">
    <source>
        <dbReference type="Proteomes" id="UP001410795"/>
    </source>
</evidence>
<keyword evidence="3" id="KW-1185">Reference proteome</keyword>
<accession>A0ABP7BG57</accession>
<dbReference type="InterPro" id="IPR029044">
    <property type="entry name" value="Nucleotide-diphossugar_trans"/>
</dbReference>
<protein>
    <submittedName>
        <fullName evidence="2">NTP transferase domain-containing protein</fullName>
    </submittedName>
</protein>
<dbReference type="PANTHER" id="PTHR43777:SF1">
    <property type="entry name" value="MOLYBDENUM COFACTOR CYTIDYLYLTRANSFERASE"/>
    <property type="match status" value="1"/>
</dbReference>
<dbReference type="Pfam" id="PF12804">
    <property type="entry name" value="NTP_transf_3"/>
    <property type="match status" value="1"/>
</dbReference>
<evidence type="ECO:0000313" key="2">
    <source>
        <dbReference type="EMBL" id="GAA3657846.1"/>
    </source>
</evidence>
<keyword evidence="2" id="KW-0808">Transferase</keyword>
<name>A0ABP7BG57_9MICO</name>
<gene>
    <name evidence="2" type="ORF">GCM10022202_17840</name>
</gene>